<evidence type="ECO:0000313" key="1">
    <source>
        <dbReference type="EMBL" id="OCL26303.1"/>
    </source>
</evidence>
<proteinExistence type="predicted"/>
<dbReference type="AlphaFoldDB" id="A0A1C0A7S1"/>
<accession>A0A1C0A7S1</accession>
<sequence>MAKAIAKKKQFLEKDKRVKVEINRLKKIFKDLELDEKKMQVANSLIENAAFMTITLKDLQVAINENGVISEYKNGENQYGTKQSDEVKTYISLINRHSSVMKQLTDLLPAEKKQENINIIEQFAQRRPD</sequence>
<dbReference type="Proteomes" id="UP000093514">
    <property type="component" value="Unassembled WGS sequence"/>
</dbReference>
<reference evidence="1 2" key="2">
    <citation type="submission" date="2016-08" db="EMBL/GenBank/DDBJ databases">
        <title>Orenia metallireducens sp. nov. strain Z6, a Novel Metal-reducing Firmicute from the Deep Subsurface.</title>
        <authorList>
            <person name="Maxim B.I."/>
            <person name="Kenneth K."/>
            <person name="Flynn T.M."/>
            <person name="Oloughlin E.J."/>
            <person name="Locke R.A."/>
            <person name="Weber J.R."/>
            <person name="Egan S.M."/>
            <person name="Mackie R.I."/>
            <person name="Cann I.K."/>
        </authorList>
    </citation>
    <scope>NUCLEOTIDE SEQUENCE [LARGE SCALE GENOMIC DNA]</scope>
    <source>
        <strain evidence="1 2">Z6</strain>
    </source>
</reference>
<comment type="caution">
    <text evidence="1">The sequence shown here is derived from an EMBL/GenBank/DDBJ whole genome shotgun (WGS) entry which is preliminary data.</text>
</comment>
<keyword evidence="2" id="KW-1185">Reference proteome</keyword>
<dbReference type="EMBL" id="LWDV01000009">
    <property type="protein sequence ID" value="OCL26303.1"/>
    <property type="molecule type" value="Genomic_DNA"/>
</dbReference>
<name>A0A1C0A7S1_9FIRM</name>
<dbReference type="OrthoDB" id="3196710at2"/>
<reference evidence="2" key="1">
    <citation type="submission" date="2016-07" db="EMBL/GenBank/DDBJ databases">
        <authorList>
            <person name="Florea S."/>
            <person name="Webb J.S."/>
            <person name="Jaromczyk J."/>
            <person name="Schardl C.L."/>
        </authorList>
    </citation>
    <scope>NUCLEOTIDE SEQUENCE [LARGE SCALE GENOMIC DNA]</scope>
    <source>
        <strain evidence="2">Z6</strain>
    </source>
</reference>
<dbReference type="RefSeq" id="WP_068717987.1">
    <property type="nucleotide sequence ID" value="NZ_LWDV01000009.1"/>
</dbReference>
<protein>
    <recommendedName>
        <fullName evidence="3">Phage terminase, small subunit, putative, P27 family</fullName>
    </recommendedName>
</protein>
<evidence type="ECO:0000313" key="2">
    <source>
        <dbReference type="Proteomes" id="UP000093514"/>
    </source>
</evidence>
<gene>
    <name evidence="1" type="ORF">U472_09840</name>
</gene>
<organism evidence="1 2">
    <name type="scientific">Orenia metallireducens</name>
    <dbReference type="NCBI Taxonomy" id="1413210"/>
    <lineage>
        <taxon>Bacteria</taxon>
        <taxon>Bacillati</taxon>
        <taxon>Bacillota</taxon>
        <taxon>Clostridia</taxon>
        <taxon>Halanaerobiales</taxon>
        <taxon>Halobacteroidaceae</taxon>
        <taxon>Orenia</taxon>
    </lineage>
</organism>
<evidence type="ECO:0008006" key="3">
    <source>
        <dbReference type="Google" id="ProtNLM"/>
    </source>
</evidence>